<dbReference type="GO" id="GO:0003989">
    <property type="term" value="F:acetyl-CoA carboxylase activity"/>
    <property type="evidence" value="ECO:0007669"/>
    <property type="project" value="InterPro"/>
</dbReference>
<dbReference type="PANTHER" id="PTHR45266:SF3">
    <property type="entry name" value="OXALOACETATE DECARBOXYLASE ALPHA CHAIN"/>
    <property type="match status" value="1"/>
</dbReference>
<keyword evidence="6 9" id="KW-0443">Lipid metabolism</keyword>
<evidence type="ECO:0000256" key="6">
    <source>
        <dbReference type="ARBA" id="ARBA00023098"/>
    </source>
</evidence>
<reference evidence="11" key="1">
    <citation type="submission" date="2023-07" db="EMBL/GenBank/DDBJ databases">
        <title>Genomic Encyclopedia of Type Strains, Phase IV (KMG-IV): sequencing the most valuable type-strain genomes for metagenomic binning, comparative biology and taxonomic classification.</title>
        <authorList>
            <person name="Goeker M."/>
        </authorList>
    </citation>
    <scope>NUCLEOTIDE SEQUENCE</scope>
    <source>
        <strain evidence="11">DSM 24202</strain>
    </source>
</reference>
<organism evidence="11 12">
    <name type="scientific">Oligosphaera ethanolica</name>
    <dbReference type="NCBI Taxonomy" id="760260"/>
    <lineage>
        <taxon>Bacteria</taxon>
        <taxon>Pseudomonadati</taxon>
        <taxon>Lentisphaerota</taxon>
        <taxon>Oligosphaeria</taxon>
        <taxon>Oligosphaerales</taxon>
        <taxon>Oligosphaeraceae</taxon>
        <taxon>Oligosphaera</taxon>
    </lineage>
</organism>
<dbReference type="Gene3D" id="2.40.50.100">
    <property type="match status" value="1"/>
</dbReference>
<keyword evidence="7 9" id="KW-0275">Fatty acid biosynthesis</keyword>
<dbReference type="CDD" id="cd06850">
    <property type="entry name" value="biotinyl_domain"/>
    <property type="match status" value="1"/>
</dbReference>
<name>A0AAE3VG70_9BACT</name>
<dbReference type="PANTHER" id="PTHR45266">
    <property type="entry name" value="OXALOACETATE DECARBOXYLASE ALPHA CHAIN"/>
    <property type="match status" value="1"/>
</dbReference>
<proteinExistence type="predicted"/>
<dbReference type="InterPro" id="IPR001249">
    <property type="entry name" value="AcCoA_biotinCC"/>
</dbReference>
<keyword evidence="8 9" id="KW-0092">Biotin</keyword>
<evidence type="ECO:0000256" key="4">
    <source>
        <dbReference type="ARBA" id="ARBA00022516"/>
    </source>
</evidence>
<evidence type="ECO:0000256" key="1">
    <source>
        <dbReference type="ARBA" id="ARBA00003761"/>
    </source>
</evidence>
<evidence type="ECO:0000256" key="3">
    <source>
        <dbReference type="ARBA" id="ARBA00017562"/>
    </source>
</evidence>
<dbReference type="GO" id="GO:0006633">
    <property type="term" value="P:fatty acid biosynthetic process"/>
    <property type="evidence" value="ECO:0007669"/>
    <property type="project" value="UniProtKB-KW"/>
</dbReference>
<dbReference type="PROSITE" id="PS00188">
    <property type="entry name" value="BIOTIN"/>
    <property type="match status" value="1"/>
</dbReference>
<keyword evidence="12" id="KW-1185">Reference proteome</keyword>
<dbReference type="SUPFAM" id="SSF51230">
    <property type="entry name" value="Single hybrid motif"/>
    <property type="match status" value="1"/>
</dbReference>
<protein>
    <recommendedName>
        <fullName evidence="3 9">Biotin carboxyl carrier protein of acetyl-CoA carboxylase</fullName>
    </recommendedName>
</protein>
<keyword evidence="4 9" id="KW-0444">Lipid biosynthesis</keyword>
<evidence type="ECO:0000256" key="9">
    <source>
        <dbReference type="RuleBase" id="RU364072"/>
    </source>
</evidence>
<dbReference type="NCBIfam" id="TIGR00531">
    <property type="entry name" value="BCCP"/>
    <property type="match status" value="1"/>
</dbReference>
<comment type="function">
    <text evidence="1 9">This protein is a component of the acetyl coenzyme A carboxylase complex; first, biotin carboxylase catalyzes the carboxylation of the carrier protein and then the transcarboxylase transfers the carboxyl group to form malonyl-CoA.</text>
</comment>
<dbReference type="GO" id="GO:0009317">
    <property type="term" value="C:acetyl-CoA carboxylase complex"/>
    <property type="evidence" value="ECO:0007669"/>
    <property type="project" value="InterPro"/>
</dbReference>
<evidence type="ECO:0000256" key="2">
    <source>
        <dbReference type="ARBA" id="ARBA00005194"/>
    </source>
</evidence>
<evidence type="ECO:0000256" key="8">
    <source>
        <dbReference type="ARBA" id="ARBA00023267"/>
    </source>
</evidence>
<sequence>MDVKTISRLAEVMTQHQLSELEVDDGQVKLRLARQCASAMAVTAEAAAAHASKESAAAKASAAAAETAAADAAAAKPVVISSPLVGTFYSAPTPEAAHFVSVGSVVGPDTVVCIVEAMKVMNEIKAEKSGTITKVLVSNGAAVEYGQPLFEISVG</sequence>
<keyword evidence="5 9" id="KW-0276">Fatty acid metabolism</keyword>
<dbReference type="InterPro" id="IPR050709">
    <property type="entry name" value="Biotin_Carboxyl_Carrier/Decarb"/>
</dbReference>
<dbReference type="Proteomes" id="UP001238163">
    <property type="component" value="Unassembled WGS sequence"/>
</dbReference>
<dbReference type="Pfam" id="PF00364">
    <property type="entry name" value="Biotin_lipoyl"/>
    <property type="match status" value="1"/>
</dbReference>
<comment type="pathway">
    <text evidence="2 9">Lipid metabolism; fatty acid biosynthesis.</text>
</comment>
<feature type="domain" description="Lipoyl-binding" evidence="10">
    <location>
        <begin position="77"/>
        <end position="153"/>
    </location>
</feature>
<dbReference type="InterPro" id="IPR011053">
    <property type="entry name" value="Single_hybrid_motif"/>
</dbReference>
<accession>A0AAE3VG70</accession>
<dbReference type="EMBL" id="JAUSVL010000001">
    <property type="protein sequence ID" value="MDQ0289949.1"/>
    <property type="molecule type" value="Genomic_DNA"/>
</dbReference>
<evidence type="ECO:0000313" key="11">
    <source>
        <dbReference type="EMBL" id="MDQ0289949.1"/>
    </source>
</evidence>
<dbReference type="InterPro" id="IPR000089">
    <property type="entry name" value="Biotin_lipoyl"/>
</dbReference>
<evidence type="ECO:0000256" key="5">
    <source>
        <dbReference type="ARBA" id="ARBA00022832"/>
    </source>
</evidence>
<evidence type="ECO:0000313" key="12">
    <source>
        <dbReference type="Proteomes" id="UP001238163"/>
    </source>
</evidence>
<dbReference type="PRINTS" id="PR01071">
    <property type="entry name" value="ACOABIOTINCC"/>
</dbReference>
<dbReference type="RefSeq" id="WP_307261384.1">
    <property type="nucleotide sequence ID" value="NZ_JAUSVL010000001.1"/>
</dbReference>
<dbReference type="PROSITE" id="PS50968">
    <property type="entry name" value="BIOTINYL_LIPOYL"/>
    <property type="match status" value="1"/>
</dbReference>
<dbReference type="InterPro" id="IPR001882">
    <property type="entry name" value="Biotin_BS"/>
</dbReference>
<dbReference type="AlphaFoldDB" id="A0AAE3VG70"/>
<comment type="caution">
    <text evidence="11">The sequence shown here is derived from an EMBL/GenBank/DDBJ whole genome shotgun (WGS) entry which is preliminary data.</text>
</comment>
<evidence type="ECO:0000259" key="10">
    <source>
        <dbReference type="PROSITE" id="PS50968"/>
    </source>
</evidence>
<evidence type="ECO:0000256" key="7">
    <source>
        <dbReference type="ARBA" id="ARBA00023160"/>
    </source>
</evidence>
<gene>
    <name evidence="11" type="ORF">J3R75_002056</name>
</gene>